<keyword evidence="1" id="KW-0238">DNA-binding</keyword>
<comment type="caution">
    <text evidence="4">The sequence shown here is derived from an EMBL/GenBank/DDBJ whole genome shotgun (WGS) entry which is preliminary data.</text>
</comment>
<dbReference type="InterPro" id="IPR030489">
    <property type="entry name" value="TR_Rrf2-type_CS"/>
</dbReference>
<keyword evidence="5" id="KW-1185">Reference proteome</keyword>
<dbReference type="GO" id="GO:0003677">
    <property type="term" value="F:DNA binding"/>
    <property type="evidence" value="ECO:0007669"/>
    <property type="project" value="UniProtKB-KW"/>
</dbReference>
<evidence type="ECO:0000313" key="4">
    <source>
        <dbReference type="EMBL" id="OMP67336.1"/>
    </source>
</evidence>
<sequence>MRLTNYSDYSLRVLIYLAAEDQDELVNIKDIAEAYGISKNHLMKIIHNLGKMGYIETIRGRKGGIRLAKPPYEINIGEVIRKTEEDFYIVECFKHEDNKCLITPVCSLKHIFNNALEQFLRVLDQYTLDDIVKNNILLKDYFSSK</sequence>
<dbReference type="STRING" id="1714355.BTO28_07395"/>
<dbReference type="GO" id="GO:0005829">
    <property type="term" value="C:cytosol"/>
    <property type="evidence" value="ECO:0007669"/>
    <property type="project" value="TreeGrafter"/>
</dbReference>
<gene>
    <name evidence="4" type="ORF">BTO28_07395</name>
</gene>
<dbReference type="PROSITE" id="PS01332">
    <property type="entry name" value="HTH_RRF2_1"/>
    <property type="match status" value="1"/>
</dbReference>
<dbReference type="InterPro" id="IPR000944">
    <property type="entry name" value="Tscrpt_reg_Rrf2"/>
</dbReference>
<dbReference type="NCBIfam" id="TIGR00738">
    <property type="entry name" value="rrf2_super"/>
    <property type="match status" value="1"/>
</dbReference>
<name>A0A1V2A8P1_9BACI</name>
<dbReference type="RefSeq" id="WP_076764905.1">
    <property type="nucleotide sequence ID" value="NZ_MSFI01000010.1"/>
</dbReference>
<dbReference type="SUPFAM" id="SSF46785">
    <property type="entry name" value="Winged helix' DNA-binding domain"/>
    <property type="match status" value="1"/>
</dbReference>
<dbReference type="Pfam" id="PF02082">
    <property type="entry name" value="Rrf2"/>
    <property type="match status" value="1"/>
</dbReference>
<protein>
    <recommendedName>
        <fullName evidence="3">HTH-type transcriptional regulator NsrR</fullName>
    </recommendedName>
</protein>
<dbReference type="GO" id="GO:0003700">
    <property type="term" value="F:DNA-binding transcription factor activity"/>
    <property type="evidence" value="ECO:0007669"/>
    <property type="project" value="TreeGrafter"/>
</dbReference>
<reference evidence="4 5" key="1">
    <citation type="submission" date="2016-12" db="EMBL/GenBank/DDBJ databases">
        <title>Domibacillus sp. SAB 38T whole genome sequencing.</title>
        <authorList>
            <person name="Verma A."/>
            <person name="Ojha A.K."/>
            <person name="Krishnamurthi S."/>
        </authorList>
    </citation>
    <scope>NUCLEOTIDE SEQUENCE [LARGE SCALE GENOMIC DNA]</scope>
    <source>
        <strain evidence="4 5">SAB 38</strain>
    </source>
</reference>
<comment type="cofactor">
    <cofactor evidence="2">
        <name>[2Fe-2S] cluster</name>
        <dbReference type="ChEBI" id="CHEBI:190135"/>
    </cofactor>
</comment>
<dbReference type="OrthoDB" id="9795923at2"/>
<accession>A0A1V2A8P1</accession>
<dbReference type="PANTHER" id="PTHR33221:SF4">
    <property type="entry name" value="HTH-TYPE TRANSCRIPTIONAL REPRESSOR NSRR"/>
    <property type="match status" value="1"/>
</dbReference>
<evidence type="ECO:0000256" key="3">
    <source>
        <dbReference type="ARBA" id="ARBA00040173"/>
    </source>
</evidence>
<dbReference type="EMBL" id="MSFI01000010">
    <property type="protein sequence ID" value="OMP67336.1"/>
    <property type="molecule type" value="Genomic_DNA"/>
</dbReference>
<dbReference type="AlphaFoldDB" id="A0A1V2A8P1"/>
<dbReference type="InterPro" id="IPR036388">
    <property type="entry name" value="WH-like_DNA-bd_sf"/>
</dbReference>
<dbReference type="PANTHER" id="PTHR33221">
    <property type="entry name" value="WINGED HELIX-TURN-HELIX TRANSCRIPTIONAL REGULATOR, RRF2 FAMILY"/>
    <property type="match status" value="1"/>
</dbReference>
<evidence type="ECO:0000256" key="2">
    <source>
        <dbReference type="ARBA" id="ARBA00034078"/>
    </source>
</evidence>
<dbReference type="InterPro" id="IPR036390">
    <property type="entry name" value="WH_DNA-bd_sf"/>
</dbReference>
<dbReference type="Proteomes" id="UP000188613">
    <property type="component" value="Unassembled WGS sequence"/>
</dbReference>
<dbReference type="PROSITE" id="PS51197">
    <property type="entry name" value="HTH_RRF2_2"/>
    <property type="match status" value="1"/>
</dbReference>
<organism evidence="4 5">
    <name type="scientific">Domibacillus epiphyticus</name>
    <dbReference type="NCBI Taxonomy" id="1714355"/>
    <lineage>
        <taxon>Bacteria</taxon>
        <taxon>Bacillati</taxon>
        <taxon>Bacillota</taxon>
        <taxon>Bacilli</taxon>
        <taxon>Bacillales</taxon>
        <taxon>Bacillaceae</taxon>
        <taxon>Domibacillus</taxon>
    </lineage>
</organism>
<evidence type="ECO:0000313" key="5">
    <source>
        <dbReference type="Proteomes" id="UP000188613"/>
    </source>
</evidence>
<dbReference type="Gene3D" id="1.10.10.10">
    <property type="entry name" value="Winged helix-like DNA-binding domain superfamily/Winged helix DNA-binding domain"/>
    <property type="match status" value="1"/>
</dbReference>
<proteinExistence type="predicted"/>
<evidence type="ECO:0000256" key="1">
    <source>
        <dbReference type="ARBA" id="ARBA00023125"/>
    </source>
</evidence>